<evidence type="ECO:0000256" key="1">
    <source>
        <dbReference type="SAM" id="MobiDB-lite"/>
    </source>
</evidence>
<comment type="caution">
    <text evidence="2">The sequence shown here is derived from an EMBL/GenBank/DDBJ whole genome shotgun (WGS) entry which is preliminary data.</text>
</comment>
<reference evidence="2 3" key="1">
    <citation type="submission" date="2023-07" db="EMBL/GenBank/DDBJ databases">
        <title>Description of novel actinomycetes strains, isolated from tidal flat sediment.</title>
        <authorList>
            <person name="Lu C."/>
        </authorList>
    </citation>
    <scope>NUCLEOTIDE SEQUENCE [LARGE SCALE GENOMIC DNA]</scope>
    <source>
        <strain evidence="2 3">SYSU T00b441</strain>
    </source>
</reference>
<organism evidence="2 3">
    <name type="scientific">Actinotalea lenta</name>
    <dbReference type="NCBI Taxonomy" id="3064654"/>
    <lineage>
        <taxon>Bacteria</taxon>
        <taxon>Bacillati</taxon>
        <taxon>Actinomycetota</taxon>
        <taxon>Actinomycetes</taxon>
        <taxon>Micrococcales</taxon>
        <taxon>Cellulomonadaceae</taxon>
        <taxon>Actinotalea</taxon>
    </lineage>
</organism>
<dbReference type="Proteomes" id="UP001232536">
    <property type="component" value="Unassembled WGS sequence"/>
</dbReference>
<feature type="region of interest" description="Disordered" evidence="1">
    <location>
        <begin position="163"/>
        <end position="185"/>
    </location>
</feature>
<evidence type="ECO:0000313" key="3">
    <source>
        <dbReference type="Proteomes" id="UP001232536"/>
    </source>
</evidence>
<accession>A0ABT9D8J6</accession>
<gene>
    <name evidence="2" type="ORF">Q6348_08360</name>
</gene>
<keyword evidence="3" id="KW-1185">Reference proteome</keyword>
<name>A0ABT9D8J6_9CELL</name>
<evidence type="ECO:0008006" key="4">
    <source>
        <dbReference type="Google" id="ProtNLM"/>
    </source>
</evidence>
<dbReference type="EMBL" id="JAUQYP010000001">
    <property type="protein sequence ID" value="MDO8107206.1"/>
    <property type="molecule type" value="Genomic_DNA"/>
</dbReference>
<dbReference type="RefSeq" id="WP_304600840.1">
    <property type="nucleotide sequence ID" value="NZ_JAUQYP010000001.1"/>
</dbReference>
<evidence type="ECO:0000313" key="2">
    <source>
        <dbReference type="EMBL" id="MDO8107206.1"/>
    </source>
</evidence>
<protein>
    <recommendedName>
        <fullName evidence="4">Tyr recombinase domain-containing protein</fullName>
    </recommendedName>
</protein>
<sequence>MKPTNLTLEDIVDAASAISTADLCEDLQVDDAIARVTAAVNVVEAKDVDDLLRLTTRVVALASGVPADGAFHKLADVDRAHRCRNVFAAIVALAADLGDVDPRDLLARLAPARGARPGGRGRALTDDEVLVLRVYTSHLMRTATRVEPAITYLLTEAGANPSEATTVTPKRLTPEMSPNKAKLPGVNGIVPKRKVDIPLWGRVPLRFALTLHMTRHAGAKTTPIAYRGTKQAGGHAASASASGNLNRLYREVGIDHRSVTPMSVVRWRVATTKRVHGLKAAAKIRGLDAPKDALRARLQEFSRAA</sequence>
<proteinExistence type="predicted"/>